<name>A0A6L2NKA6_TANCI</name>
<sequence>MVSKESTFSNTKINGISKVALPSYLLRTFQHLRNLSLWDYKGVEVIFEITTPSSRESPHNTQQPPILPYLEKLKLEFMTRMSHVWKCNRNEILILQKQLSQSSFDNLTTITMGWCNSIKYLFSPLMAKLLFNLKEIDIRHCDGIEEVVSNRDDEDASIYSHTTTTFFPHLDILDLKYLRNFKCIGGGAYCISANIHDKHKLSQASWYLCQYARKISIANCDALSSVIPWYAVGQMQKLQVLKIINCKSMTEVFETQEINNKSGTDTGKSFPRLEYITMLKLPKLKILKIQGCHLLKHVFTFSTLESLAELEELEIKDCKAMEVEVIVNNETKEQKTASDVVVFPRLKSLALVNLPTVVGFFLGKNEFTWPTLEKVAISECPQITMFTYGPSTTRKLNFINTSLGKHSVECGLNFHVTTTSHQTRLPSYESKSSYHPTTMERLPWSYHNLIEVDMNNNPNGGQSLFSSDEVSQLQKLETIHISECRDTKEIFDSQTSAEIPNLRQVDLKLLPSLKYIWKSKQGTVLKFPNLTRLSIEGCDRLEYVFTCSMAGSLLQLQELNISRCKRKEAFEFPSLETLQIRRFPKMTVFTKGDLSAAKLYAISIWVVSNREDEDASIYSHTTTTFFPHLDTLKLKQLRDFRRIGGGANGISTNVHDQLKLSQASWSWSLCQYAREISITECDVLPSVIPWYVVGQMQKLQVLEISDCKSMTEVFETQEINNNLRLEYITMLKLPKLKILKIEGCHLLKHVFTFSTLESLTELEELEIKDCKAMEVIVNTDIGEQNTASDVVVFPRLKSLALVNLPTVVGFFLGMNGFTWPTLKKVEISECPQITLFSYGRSTAPKLNFINTSLGKHIVECGLNFHVTTTSHKTRLPSYESTSTYRPTTMERLPWSYHNLIEVDLKNNPSGGESLFSSDKLLQLQKLESVCFGGCDVTKEIFDSQTVAEIPNLRQVDLKLLPSLNLLQLQELHISGCKSMKVIMKGEEECDANGLVNAIVVFPCLKSLKLEHLFSLEGFCLGNEAFEFPSLDALEIIWCLKMTVFTKGDLSAPKLYAINSIWGRKFNIHNRLNSFMNTSPSL</sequence>
<gene>
    <name evidence="3" type="ORF">Tci_058408</name>
</gene>
<dbReference type="AlphaFoldDB" id="A0A6L2NKA6"/>
<dbReference type="InterPro" id="IPR032675">
    <property type="entry name" value="LRR_dom_sf"/>
</dbReference>
<protein>
    <submittedName>
        <fullName evidence="3">Resistance protein candidate RGC20</fullName>
    </submittedName>
</protein>
<feature type="domain" description="Disease resistance protein At4g27190-like leucine-rich repeats" evidence="2">
    <location>
        <begin position="734"/>
        <end position="834"/>
    </location>
</feature>
<feature type="domain" description="Disease resistance protein At4g27190-like leucine-rich repeats" evidence="2">
    <location>
        <begin position="282"/>
        <end position="384"/>
    </location>
</feature>
<dbReference type="PANTHER" id="PTHR33463">
    <property type="entry name" value="NB-ARC DOMAIN-CONTAINING PROTEIN-RELATED"/>
    <property type="match status" value="1"/>
</dbReference>
<feature type="domain" description="Disease resistance protein At4g27190-like leucine-rich repeats" evidence="2">
    <location>
        <begin position="445"/>
        <end position="565"/>
    </location>
</feature>
<reference evidence="3" key="1">
    <citation type="journal article" date="2019" name="Sci. Rep.">
        <title>Draft genome of Tanacetum cinerariifolium, the natural source of mosquito coil.</title>
        <authorList>
            <person name="Yamashiro T."/>
            <person name="Shiraishi A."/>
            <person name="Satake H."/>
            <person name="Nakayama K."/>
        </authorList>
    </citation>
    <scope>NUCLEOTIDE SEQUENCE</scope>
</reference>
<evidence type="ECO:0000313" key="3">
    <source>
        <dbReference type="EMBL" id="GEU86430.1"/>
    </source>
</evidence>
<proteinExistence type="predicted"/>
<dbReference type="InterPro" id="IPR057135">
    <property type="entry name" value="At4g27190-like_LRR"/>
</dbReference>
<organism evidence="3">
    <name type="scientific">Tanacetum cinerariifolium</name>
    <name type="common">Dalmatian daisy</name>
    <name type="synonym">Chrysanthemum cinerariifolium</name>
    <dbReference type="NCBI Taxonomy" id="118510"/>
    <lineage>
        <taxon>Eukaryota</taxon>
        <taxon>Viridiplantae</taxon>
        <taxon>Streptophyta</taxon>
        <taxon>Embryophyta</taxon>
        <taxon>Tracheophyta</taxon>
        <taxon>Spermatophyta</taxon>
        <taxon>Magnoliopsida</taxon>
        <taxon>eudicotyledons</taxon>
        <taxon>Gunneridae</taxon>
        <taxon>Pentapetalae</taxon>
        <taxon>asterids</taxon>
        <taxon>campanulids</taxon>
        <taxon>Asterales</taxon>
        <taxon>Asteraceae</taxon>
        <taxon>Asteroideae</taxon>
        <taxon>Anthemideae</taxon>
        <taxon>Anthemidinae</taxon>
        <taxon>Tanacetum</taxon>
    </lineage>
</organism>
<dbReference type="SUPFAM" id="SSF52047">
    <property type="entry name" value="RNI-like"/>
    <property type="match status" value="4"/>
</dbReference>
<feature type="domain" description="Disease resistance protein At4g27190-like leucine-rich repeats" evidence="2">
    <location>
        <begin position="670"/>
        <end position="722"/>
    </location>
</feature>
<accession>A0A6L2NKA6</accession>
<dbReference type="InterPro" id="IPR050905">
    <property type="entry name" value="Plant_NBS-LRR"/>
</dbReference>
<dbReference type="Gene3D" id="3.80.10.10">
    <property type="entry name" value="Ribonuclease Inhibitor"/>
    <property type="match status" value="5"/>
</dbReference>
<dbReference type="Pfam" id="PF23247">
    <property type="entry name" value="LRR_RPS2"/>
    <property type="match status" value="5"/>
</dbReference>
<evidence type="ECO:0000259" key="2">
    <source>
        <dbReference type="Pfam" id="PF23247"/>
    </source>
</evidence>
<keyword evidence="1" id="KW-0611">Plant defense</keyword>
<comment type="caution">
    <text evidence="3">The sequence shown here is derived from an EMBL/GenBank/DDBJ whole genome shotgun (WGS) entry which is preliminary data.</text>
</comment>
<feature type="domain" description="Disease resistance protein At4g27190-like leucine-rich repeats" evidence="2">
    <location>
        <begin position="91"/>
        <end position="184"/>
    </location>
</feature>
<evidence type="ECO:0000256" key="1">
    <source>
        <dbReference type="ARBA" id="ARBA00022821"/>
    </source>
</evidence>
<dbReference type="EMBL" id="BKCJ010009321">
    <property type="protein sequence ID" value="GEU86430.1"/>
    <property type="molecule type" value="Genomic_DNA"/>
</dbReference>
<dbReference type="PANTHER" id="PTHR33463:SF198">
    <property type="entry name" value="RPP4C3"/>
    <property type="match status" value="1"/>
</dbReference>